<name>A0A9W6Z4X4_9STRA</name>
<dbReference type="InterPro" id="IPR036259">
    <property type="entry name" value="MFS_trans_sf"/>
</dbReference>
<dbReference type="SUPFAM" id="SSF103473">
    <property type="entry name" value="MFS general substrate transporter"/>
    <property type="match status" value="1"/>
</dbReference>
<sequence length="185" mass="19970">MLPSSPAPPPLPSPSTSIKVLILLAFCCHNAFNCWFFLNFTNFGPAEDLLDLTDTQVGNITTCGWIGILLALPLVTITTYHRSLLIFAGFLNTLPAFLRYYASSNVTPQSYPIICLSNFLVGSCFGIIGAWPAMLSLMWDEDFRPFITAVASLSNYTGGALAVVIIPVIAKDGEVRGIKGGSLFT</sequence>
<dbReference type="Proteomes" id="UP001162640">
    <property type="component" value="Unassembled WGS sequence"/>
</dbReference>
<gene>
    <name evidence="2" type="ORF">TL16_g00244</name>
</gene>
<protein>
    <submittedName>
        <fullName evidence="2">Uncharacterized protein</fullName>
    </submittedName>
</protein>
<evidence type="ECO:0000256" key="1">
    <source>
        <dbReference type="SAM" id="Phobius"/>
    </source>
</evidence>
<reference evidence="3" key="1">
    <citation type="journal article" date="2023" name="Commun. Biol.">
        <title>Genome analysis of Parmales, the sister group of diatoms, reveals the evolutionary specialization of diatoms from phago-mixotrophs to photoautotrophs.</title>
        <authorList>
            <person name="Ban H."/>
            <person name="Sato S."/>
            <person name="Yoshikawa S."/>
            <person name="Yamada K."/>
            <person name="Nakamura Y."/>
            <person name="Ichinomiya M."/>
            <person name="Sato N."/>
            <person name="Blanc-Mathieu R."/>
            <person name="Endo H."/>
            <person name="Kuwata A."/>
            <person name="Ogata H."/>
        </authorList>
    </citation>
    <scope>NUCLEOTIDE SEQUENCE [LARGE SCALE GENOMIC DNA]</scope>
</reference>
<organism evidence="2 3">
    <name type="scientific">Triparma laevis f. inornata</name>
    <dbReference type="NCBI Taxonomy" id="1714386"/>
    <lineage>
        <taxon>Eukaryota</taxon>
        <taxon>Sar</taxon>
        <taxon>Stramenopiles</taxon>
        <taxon>Ochrophyta</taxon>
        <taxon>Bolidophyceae</taxon>
        <taxon>Parmales</taxon>
        <taxon>Triparmaceae</taxon>
        <taxon>Triparma</taxon>
    </lineage>
</organism>
<comment type="caution">
    <text evidence="2">The sequence shown here is derived from an EMBL/GenBank/DDBJ whole genome shotgun (WGS) entry which is preliminary data.</text>
</comment>
<accession>A0A9W6Z4X4</accession>
<dbReference type="Gene3D" id="1.20.1250.20">
    <property type="entry name" value="MFS general substrate transporter like domains"/>
    <property type="match status" value="1"/>
</dbReference>
<proteinExistence type="predicted"/>
<feature type="transmembrane region" description="Helical" evidence="1">
    <location>
        <begin position="113"/>
        <end position="134"/>
    </location>
</feature>
<keyword evidence="1" id="KW-1133">Transmembrane helix</keyword>
<feature type="transmembrane region" description="Helical" evidence="1">
    <location>
        <begin position="146"/>
        <end position="170"/>
    </location>
</feature>
<dbReference type="EMBL" id="BLQM01000004">
    <property type="protein sequence ID" value="GMH48237.1"/>
    <property type="molecule type" value="Genomic_DNA"/>
</dbReference>
<dbReference type="AlphaFoldDB" id="A0A9W6Z4X4"/>
<keyword evidence="1" id="KW-0812">Transmembrane</keyword>
<evidence type="ECO:0000313" key="3">
    <source>
        <dbReference type="Proteomes" id="UP001162640"/>
    </source>
</evidence>
<feature type="transmembrane region" description="Helical" evidence="1">
    <location>
        <begin position="59"/>
        <end position="77"/>
    </location>
</feature>
<keyword evidence="1" id="KW-0472">Membrane</keyword>
<feature type="transmembrane region" description="Helical" evidence="1">
    <location>
        <begin position="83"/>
        <end position="101"/>
    </location>
</feature>
<feature type="transmembrane region" description="Helical" evidence="1">
    <location>
        <begin position="20"/>
        <end position="38"/>
    </location>
</feature>
<evidence type="ECO:0000313" key="2">
    <source>
        <dbReference type="EMBL" id="GMH48237.1"/>
    </source>
</evidence>